<feature type="transmembrane region" description="Helical" evidence="11">
    <location>
        <begin position="12"/>
        <end position="30"/>
    </location>
</feature>
<keyword evidence="8 11" id="KW-1133">Transmembrane helix</keyword>
<keyword evidence="14" id="KW-1185">Reference proteome</keyword>
<feature type="transmembrane region" description="Helical" evidence="11">
    <location>
        <begin position="102"/>
        <end position="119"/>
    </location>
</feature>
<evidence type="ECO:0000256" key="2">
    <source>
        <dbReference type="ARBA" id="ARBA00022475"/>
    </source>
</evidence>
<name>A0A5B9E8V4_9BACT</name>
<dbReference type="GO" id="GO:0009245">
    <property type="term" value="P:lipid A biosynthetic process"/>
    <property type="evidence" value="ECO:0007669"/>
    <property type="project" value="UniProtKB-KW"/>
</dbReference>
<keyword evidence="4" id="KW-0997">Cell inner membrane</keyword>
<keyword evidence="3" id="KW-0444">Lipid biosynthesis</keyword>
<keyword evidence="2" id="KW-1003">Cell membrane</keyword>
<keyword evidence="5" id="KW-0441">Lipid A biosynthesis</keyword>
<dbReference type="GO" id="GO:0022857">
    <property type="term" value="F:transmembrane transporter activity"/>
    <property type="evidence" value="ECO:0007669"/>
    <property type="project" value="InterPro"/>
</dbReference>
<dbReference type="GO" id="GO:0005886">
    <property type="term" value="C:plasma membrane"/>
    <property type="evidence" value="ECO:0007669"/>
    <property type="project" value="UniProtKB-SubCell"/>
</dbReference>
<evidence type="ECO:0000313" key="13">
    <source>
        <dbReference type="EMBL" id="QEE28623.1"/>
    </source>
</evidence>
<dbReference type="InterPro" id="IPR000620">
    <property type="entry name" value="EamA_dom"/>
</dbReference>
<feature type="domain" description="EamA" evidence="12">
    <location>
        <begin position="17"/>
        <end position="119"/>
    </location>
</feature>
<evidence type="ECO:0000259" key="12">
    <source>
        <dbReference type="Pfam" id="PF00892"/>
    </source>
</evidence>
<gene>
    <name evidence="13" type="ORF">FTW19_11800</name>
</gene>
<keyword evidence="10 11" id="KW-0472">Membrane</keyword>
<dbReference type="InterPro" id="IPR000390">
    <property type="entry name" value="Small_drug/metabolite_transptr"/>
</dbReference>
<accession>A0A5B9E8V4</accession>
<evidence type="ECO:0000256" key="4">
    <source>
        <dbReference type="ARBA" id="ARBA00022519"/>
    </source>
</evidence>
<evidence type="ECO:0000256" key="11">
    <source>
        <dbReference type="SAM" id="Phobius"/>
    </source>
</evidence>
<evidence type="ECO:0000313" key="14">
    <source>
        <dbReference type="Proteomes" id="UP000321820"/>
    </source>
</evidence>
<dbReference type="PANTHER" id="PTHR30561">
    <property type="entry name" value="SMR FAMILY PROTON-DEPENDENT DRUG EFFLUX TRANSPORTER SUGE"/>
    <property type="match status" value="1"/>
</dbReference>
<protein>
    <submittedName>
        <fullName evidence="13">EamA family transporter</fullName>
    </submittedName>
</protein>
<dbReference type="RefSeq" id="WP_147647813.1">
    <property type="nucleotide sequence ID" value="NZ_CP042806.1"/>
</dbReference>
<evidence type="ECO:0000256" key="7">
    <source>
        <dbReference type="ARBA" id="ARBA00022985"/>
    </source>
</evidence>
<sequence>MRTIRYKTEMLVGGSVAMAAAGQILIKVGLLGKGRLGLLALQWPLSLPWGVLIGLCVYGVGTLLWFAAVAQKNISYLYPLAAVNYILLGFLGHYLLHESMGPWRWTGITVMAVGIALLSKTDRGIVR</sequence>
<dbReference type="Proteomes" id="UP000321820">
    <property type="component" value="Chromosome"/>
</dbReference>
<keyword evidence="9" id="KW-0443">Lipid metabolism</keyword>
<feature type="transmembrane region" description="Helical" evidence="11">
    <location>
        <begin position="50"/>
        <end position="69"/>
    </location>
</feature>
<reference evidence="13 14" key="1">
    <citation type="submission" date="2019-08" db="EMBL/GenBank/DDBJ databases">
        <title>Complete genome sequence of Terriglobus albidus strain ORNL.</title>
        <authorList>
            <person name="Podar M."/>
        </authorList>
    </citation>
    <scope>NUCLEOTIDE SEQUENCE [LARGE SCALE GENOMIC DNA]</scope>
    <source>
        <strain evidence="13 14">ORNL</strain>
    </source>
</reference>
<evidence type="ECO:0000256" key="10">
    <source>
        <dbReference type="ARBA" id="ARBA00023136"/>
    </source>
</evidence>
<proteinExistence type="predicted"/>
<dbReference type="Pfam" id="PF00892">
    <property type="entry name" value="EamA"/>
    <property type="match status" value="1"/>
</dbReference>
<dbReference type="Gene3D" id="1.10.3730.20">
    <property type="match status" value="1"/>
</dbReference>
<evidence type="ECO:0000256" key="9">
    <source>
        <dbReference type="ARBA" id="ARBA00023098"/>
    </source>
</evidence>
<evidence type="ECO:0000256" key="5">
    <source>
        <dbReference type="ARBA" id="ARBA00022556"/>
    </source>
</evidence>
<keyword evidence="6 11" id="KW-0812">Transmembrane</keyword>
<dbReference type="KEGG" id="talb:FTW19_11800"/>
<dbReference type="GO" id="GO:0009103">
    <property type="term" value="P:lipopolysaccharide biosynthetic process"/>
    <property type="evidence" value="ECO:0007669"/>
    <property type="project" value="UniProtKB-KW"/>
</dbReference>
<evidence type="ECO:0000256" key="1">
    <source>
        <dbReference type="ARBA" id="ARBA00004651"/>
    </source>
</evidence>
<organism evidence="13 14">
    <name type="scientific">Terriglobus albidus</name>
    <dbReference type="NCBI Taxonomy" id="1592106"/>
    <lineage>
        <taxon>Bacteria</taxon>
        <taxon>Pseudomonadati</taxon>
        <taxon>Acidobacteriota</taxon>
        <taxon>Terriglobia</taxon>
        <taxon>Terriglobales</taxon>
        <taxon>Acidobacteriaceae</taxon>
        <taxon>Terriglobus</taxon>
    </lineage>
</organism>
<dbReference type="OrthoDB" id="117614at2"/>
<dbReference type="InterPro" id="IPR037185">
    <property type="entry name" value="EmrE-like"/>
</dbReference>
<dbReference type="EMBL" id="CP042806">
    <property type="protein sequence ID" value="QEE28623.1"/>
    <property type="molecule type" value="Genomic_DNA"/>
</dbReference>
<feature type="transmembrane region" description="Helical" evidence="11">
    <location>
        <begin position="76"/>
        <end position="96"/>
    </location>
</feature>
<dbReference type="SUPFAM" id="SSF103481">
    <property type="entry name" value="Multidrug resistance efflux transporter EmrE"/>
    <property type="match status" value="1"/>
</dbReference>
<evidence type="ECO:0000256" key="8">
    <source>
        <dbReference type="ARBA" id="ARBA00022989"/>
    </source>
</evidence>
<keyword evidence="7" id="KW-0448">Lipopolysaccharide biosynthesis</keyword>
<dbReference type="AlphaFoldDB" id="A0A5B9E8V4"/>
<evidence type="ECO:0000256" key="6">
    <source>
        <dbReference type="ARBA" id="ARBA00022692"/>
    </source>
</evidence>
<evidence type="ECO:0000256" key="3">
    <source>
        <dbReference type="ARBA" id="ARBA00022516"/>
    </source>
</evidence>
<dbReference type="PANTHER" id="PTHR30561:SF9">
    <property type="entry name" value="4-AMINO-4-DEOXY-L-ARABINOSE-PHOSPHOUNDECAPRENOL FLIPPASE SUBUNIT ARNF-RELATED"/>
    <property type="match status" value="1"/>
</dbReference>
<comment type="subcellular location">
    <subcellularLocation>
        <location evidence="1">Cell membrane</location>
        <topology evidence="1">Multi-pass membrane protein</topology>
    </subcellularLocation>
</comment>